<dbReference type="AlphaFoldDB" id="A0A0A8ZXV8"/>
<accession>A0A0A8ZXV8</accession>
<name>A0A0A8ZXV8_ARUDO</name>
<dbReference type="EMBL" id="GBRH01258298">
    <property type="protein sequence ID" value="JAD39597.1"/>
    <property type="molecule type" value="Transcribed_RNA"/>
</dbReference>
<organism evidence="1">
    <name type="scientific">Arundo donax</name>
    <name type="common">Giant reed</name>
    <name type="synonym">Donax arundinaceus</name>
    <dbReference type="NCBI Taxonomy" id="35708"/>
    <lineage>
        <taxon>Eukaryota</taxon>
        <taxon>Viridiplantae</taxon>
        <taxon>Streptophyta</taxon>
        <taxon>Embryophyta</taxon>
        <taxon>Tracheophyta</taxon>
        <taxon>Spermatophyta</taxon>
        <taxon>Magnoliopsida</taxon>
        <taxon>Liliopsida</taxon>
        <taxon>Poales</taxon>
        <taxon>Poaceae</taxon>
        <taxon>PACMAD clade</taxon>
        <taxon>Arundinoideae</taxon>
        <taxon>Arundineae</taxon>
        <taxon>Arundo</taxon>
    </lineage>
</organism>
<protein>
    <submittedName>
        <fullName evidence="1">Uncharacterized protein</fullName>
    </submittedName>
</protein>
<reference evidence="1" key="2">
    <citation type="journal article" date="2015" name="Data Brief">
        <title>Shoot transcriptome of the giant reed, Arundo donax.</title>
        <authorList>
            <person name="Barrero R.A."/>
            <person name="Guerrero F.D."/>
            <person name="Moolhuijzen P."/>
            <person name="Goolsby J.A."/>
            <person name="Tidwell J."/>
            <person name="Bellgard S.E."/>
            <person name="Bellgard M.I."/>
        </authorList>
    </citation>
    <scope>NUCLEOTIDE SEQUENCE</scope>
    <source>
        <tissue evidence="1">Shoot tissue taken approximately 20 cm above the soil surface</tissue>
    </source>
</reference>
<evidence type="ECO:0000313" key="1">
    <source>
        <dbReference type="EMBL" id="JAD39597.1"/>
    </source>
</evidence>
<reference evidence="1" key="1">
    <citation type="submission" date="2014-09" db="EMBL/GenBank/DDBJ databases">
        <authorList>
            <person name="Magalhaes I.L.F."/>
            <person name="Oliveira U."/>
            <person name="Santos F.R."/>
            <person name="Vidigal T.H.D.A."/>
            <person name="Brescovit A.D."/>
            <person name="Santos A.J."/>
        </authorList>
    </citation>
    <scope>NUCLEOTIDE SEQUENCE</scope>
    <source>
        <tissue evidence="1">Shoot tissue taken approximately 20 cm above the soil surface</tissue>
    </source>
</reference>
<proteinExistence type="predicted"/>
<sequence>MLFVYNFLLVKHGSFLMSSYKRIYLVQLCQDIS</sequence>